<accession>A0A538SMW6</accession>
<dbReference type="Gene3D" id="3.40.50.10690">
    <property type="entry name" value="putative lor/sdh protein like domains"/>
    <property type="match status" value="1"/>
</dbReference>
<comment type="caution">
    <text evidence="1">The sequence shown here is derived from an EMBL/GenBank/DDBJ whole genome shotgun (WGS) entry which is preliminary data.</text>
</comment>
<gene>
    <name evidence="1" type="ORF">E6K73_02475</name>
</gene>
<evidence type="ECO:0000313" key="1">
    <source>
        <dbReference type="EMBL" id="TMQ52718.1"/>
    </source>
</evidence>
<sequence>MGRYPEADFSRLAIGPAAERPTKVRVEDFSRPLDPRAARAVLESLPRQLAGLAFPEVVARVVRAHRASRPVVAMCGGHVVKVGVSPCLLALMEHGVITHLAMNGAAALHDVEIARMGRTSEDVEAHLHEGRFGMVDETGDFMNGAMLEGARRGEGLGECWGRALNEEPAPHRARSLVAAAYRLSIPATVHVAIGTDTVHHHPRCDGAALGETAMRDFRILARTLAEVRGAVVLNLGSAVLLPEVFLKALSVARNLGADLSDLTTVNFDQIQHYRPRVNVVERPTRAAGARGYALTGHHEILIPLFAGAVLAELEATPASPHTSGGRTAGSRGT</sequence>
<reference evidence="1 2" key="1">
    <citation type="journal article" date="2019" name="Nat. Microbiol.">
        <title>Mediterranean grassland soil C-N compound turnover is dependent on rainfall and depth, and is mediated by genomically divergent microorganisms.</title>
        <authorList>
            <person name="Diamond S."/>
            <person name="Andeer P.F."/>
            <person name="Li Z."/>
            <person name="Crits-Christoph A."/>
            <person name="Burstein D."/>
            <person name="Anantharaman K."/>
            <person name="Lane K.R."/>
            <person name="Thomas B.C."/>
            <person name="Pan C."/>
            <person name="Northen T.R."/>
            <person name="Banfield J.F."/>
        </authorList>
    </citation>
    <scope>NUCLEOTIDE SEQUENCE [LARGE SCALE GENOMIC DNA]</scope>
    <source>
        <strain evidence="1">WS_3</strain>
    </source>
</reference>
<dbReference type="Proteomes" id="UP000320184">
    <property type="component" value="Unassembled WGS sequence"/>
</dbReference>
<evidence type="ECO:0008006" key="3">
    <source>
        <dbReference type="Google" id="ProtNLM"/>
    </source>
</evidence>
<evidence type="ECO:0000313" key="2">
    <source>
        <dbReference type="Proteomes" id="UP000320184"/>
    </source>
</evidence>
<dbReference type="AlphaFoldDB" id="A0A538SMW6"/>
<proteinExistence type="predicted"/>
<protein>
    <recommendedName>
        <fullName evidence="3">Deoxyhypusine synthase</fullName>
    </recommendedName>
</protein>
<dbReference type="EMBL" id="VBOT01000029">
    <property type="protein sequence ID" value="TMQ52718.1"/>
    <property type="molecule type" value="Genomic_DNA"/>
</dbReference>
<organism evidence="1 2">
    <name type="scientific">Eiseniibacteriota bacterium</name>
    <dbReference type="NCBI Taxonomy" id="2212470"/>
    <lineage>
        <taxon>Bacteria</taxon>
        <taxon>Candidatus Eiseniibacteriota</taxon>
    </lineage>
</organism>
<name>A0A538SMW6_UNCEI</name>